<evidence type="ECO:0000313" key="1">
    <source>
        <dbReference type="EMBL" id="MCW9708199.1"/>
    </source>
</evidence>
<reference evidence="1 2" key="1">
    <citation type="submission" date="2021-03" db="EMBL/GenBank/DDBJ databases">
        <title>Aliifodinibius sp. nov., a new bacterium isolated from saline soil.</title>
        <authorList>
            <person name="Galisteo C."/>
            <person name="De La Haba R."/>
            <person name="Sanchez-Porro C."/>
            <person name="Ventosa A."/>
        </authorList>
    </citation>
    <scope>NUCLEOTIDE SEQUENCE [LARGE SCALE GENOMIC DNA]</scope>
    <source>
        <strain evidence="1 2">1BSP15-2V2</strain>
    </source>
</reference>
<name>A0ABT3PQQ6_9BACT</name>
<evidence type="ECO:0000313" key="2">
    <source>
        <dbReference type="Proteomes" id="UP001207918"/>
    </source>
</evidence>
<dbReference type="EMBL" id="JAGGJA010000011">
    <property type="protein sequence ID" value="MCW9708199.1"/>
    <property type="molecule type" value="Genomic_DNA"/>
</dbReference>
<dbReference type="Gene3D" id="2.120.10.30">
    <property type="entry name" value="TolB, C-terminal domain"/>
    <property type="match status" value="1"/>
</dbReference>
<accession>A0ABT3PQQ6</accession>
<dbReference type="Pfam" id="PF17170">
    <property type="entry name" value="DUF5128"/>
    <property type="match status" value="1"/>
</dbReference>
<dbReference type="SUPFAM" id="SSF63829">
    <property type="entry name" value="Calcium-dependent phosphotriesterase"/>
    <property type="match status" value="1"/>
</dbReference>
<proteinExistence type="predicted"/>
<comment type="caution">
    <text evidence="1">The sequence shown here is derived from an EMBL/GenBank/DDBJ whole genome shotgun (WGS) entry which is preliminary data.</text>
</comment>
<dbReference type="InterPro" id="IPR011042">
    <property type="entry name" value="6-blade_b-propeller_TolB-like"/>
</dbReference>
<keyword evidence="2" id="KW-1185">Reference proteome</keyword>
<gene>
    <name evidence="1" type="ORF">J6I44_15140</name>
</gene>
<protein>
    <submittedName>
        <fullName evidence="1">6-bladed beta-propeller</fullName>
    </submittedName>
</protein>
<organism evidence="1 2">
    <name type="scientific">Fodinibius salsisoli</name>
    <dbReference type="NCBI Taxonomy" id="2820877"/>
    <lineage>
        <taxon>Bacteria</taxon>
        <taxon>Pseudomonadati</taxon>
        <taxon>Balneolota</taxon>
        <taxon>Balneolia</taxon>
        <taxon>Balneolales</taxon>
        <taxon>Balneolaceae</taxon>
        <taxon>Fodinibius</taxon>
    </lineage>
</organism>
<dbReference type="Proteomes" id="UP001207918">
    <property type="component" value="Unassembled WGS sequence"/>
</dbReference>
<dbReference type="RefSeq" id="WP_265766985.1">
    <property type="nucleotide sequence ID" value="NZ_JAGGJA010000011.1"/>
</dbReference>
<sequence>MAKKWIEYVVLLLILGCASKPGVEVPETVKSLENVTIHTPNAEPSRQIVLDEEVTYEDTEEVTRGIISGNVVVDSRGRVYIPDFQAKTIYVYNADGSYLDSIGREGKGPGEFQMIWRIRVADDTLHVLGYASQKISVFDLQTMKHIHDMKLSISEEMHQSPPWLDWTRKKKLSYKPIDFYVRSDGNYLVFFGDEGVGPMNNVEGRTYEVSLYDPTKKKYLKHDLLSFVWTGQTLTDQEEMTVMFRVPYKRSSRFAYSRQELIHGWTEDLLFKTCNEEGEYQRAFYHPNPEIPLNVEDALAQYQDPGKNIIRAIRNDTLPETWPAFNTIKADDEHRLWVSVFTDDPKIYKWWMLDAENGELLTRFEWPREKRIEVIKSGKLYTRERDKETGLEEIVRYDIKM</sequence>